<name>A0A1G1WBE8_9BACT</name>
<keyword evidence="3 11" id="KW-0963">Cytoplasm</keyword>
<dbReference type="FunFam" id="3.90.740.10:FF:000005">
    <property type="entry name" value="Valine--tRNA ligase, mitochondrial"/>
    <property type="match status" value="1"/>
</dbReference>
<reference evidence="14 15" key="1">
    <citation type="journal article" date="2016" name="Nat. Commun.">
        <title>Thousands of microbial genomes shed light on interconnected biogeochemical processes in an aquifer system.</title>
        <authorList>
            <person name="Anantharaman K."/>
            <person name="Brown C.T."/>
            <person name="Hug L.A."/>
            <person name="Sharon I."/>
            <person name="Castelle C.J."/>
            <person name="Probst A.J."/>
            <person name="Thomas B.C."/>
            <person name="Singh A."/>
            <person name="Wilkins M.J."/>
            <person name="Karaoz U."/>
            <person name="Brodie E.L."/>
            <person name="Williams K.H."/>
            <person name="Hubbard S.S."/>
            <person name="Banfield J.F."/>
        </authorList>
    </citation>
    <scope>NUCLEOTIDE SEQUENCE [LARGE SCALE GENOMIC DNA]</scope>
</reference>
<dbReference type="CDD" id="cd00817">
    <property type="entry name" value="ValRS_core"/>
    <property type="match status" value="1"/>
</dbReference>
<sequence>MEKVYQPKEVESKWSKIWQKEGYFAPKLDQKKKPFTIVIPPPNVTGSLHMGHALNNTIQDILIRQKRMEGVPTLWLPGVDHAGIATQVVVEKELAKEGKTRFSLGKENFVEKIWAWYKKHGQVITNQLKRLGCSLDWTRERFTMDKKYEKAVEEAFLHYYKKGWIYQGERLVNWCPRCLTSLSDLELEHKEIKGRLWYIKYPLTKNGSQKATQGYIVVATTRPETVLGDTAVAVNPEDSRYKDLVGKKVSLPLMNREIQIIADRRVDQKFGTGAVKVTPAHDQVDFEIGENHQLEKISVIDEKGEMTKEAGVYAGLDRFKARAKVLEDLENLNLIDKIELYQSSIPHCYRCQTVIEPLISKQWFLKMAALAKGAADAVKEGKVKFIPKEKEKIYFNWLENIRDWCVSRQIWWGHKIPIWYCGDPNMRRMGFAEPIVHQVFDGKTKTYRLRDHGFTVGDKVVFERSATREVFGQGIMKQVTKTTVGELPLDDKAHWSTYKTVEDLIEAFKQHNPETEVHPETPAFIYGYEFIPVEKVSLGCGQIIAYCEEPKRCPVCANTKLTRDPDTLDTWFSSALWPFATLGWPNDSYQHPASPAGGSANSSQPANKDKISDLSYFYPTTVLSTARDIINLWVARMIFSGLEFTGEVPFKEVYIHPTILTLSGKRMSKSLGTGIDPMDLIEKYGADATRFGLMYIMGTSQDIRFTEDAIIAARNFTNKIWNATRFVLMKNGNVSDRPQRANSNHPDDKWILEELDKTVKSVKNDLKNYRFGQASHALYDFFWKAFADIYIEKSKPRRQDSQKTLEEVLEKFLRLLHPFMPYLTEELWQSLPNKTGETIMLSPYPE</sequence>
<dbReference type="PROSITE" id="PS00178">
    <property type="entry name" value="AA_TRNA_LIGASE_I"/>
    <property type="match status" value="1"/>
</dbReference>
<feature type="domain" description="Aminoacyl-tRNA synthetase class Ia" evidence="12">
    <location>
        <begin position="14"/>
        <end position="423"/>
    </location>
</feature>
<dbReference type="SUPFAM" id="SSF52374">
    <property type="entry name" value="Nucleotidylyl transferase"/>
    <property type="match status" value="1"/>
</dbReference>
<evidence type="ECO:0000259" key="13">
    <source>
        <dbReference type="Pfam" id="PF08264"/>
    </source>
</evidence>
<dbReference type="InterPro" id="IPR033705">
    <property type="entry name" value="Anticodon_Ia_Val"/>
</dbReference>
<comment type="function">
    <text evidence="11">Catalyzes the attachment of valine to tRNA(Val). As ValRS can inadvertently accommodate and process structurally similar amino acids such as threonine, to avoid such errors, it has a 'posttransfer' editing activity that hydrolyzes mischarged Thr-tRNA(Val) in a tRNA-dependent manner.</text>
</comment>
<dbReference type="AlphaFoldDB" id="A0A1G1WBE8"/>
<comment type="caution">
    <text evidence="11">Lacks conserved residue(s) required for the propagation of feature annotation.</text>
</comment>
<evidence type="ECO:0000259" key="12">
    <source>
        <dbReference type="Pfam" id="PF00133"/>
    </source>
</evidence>
<dbReference type="PRINTS" id="PR00986">
    <property type="entry name" value="TRNASYNTHVAL"/>
</dbReference>
<comment type="subunit">
    <text evidence="2 11">Monomer.</text>
</comment>
<comment type="caution">
    <text evidence="14">The sequence shown here is derived from an EMBL/GenBank/DDBJ whole genome shotgun (WGS) entry which is preliminary data.</text>
</comment>
<dbReference type="CDD" id="cd07962">
    <property type="entry name" value="Anticodon_Ia_Val"/>
    <property type="match status" value="1"/>
</dbReference>
<dbReference type="InterPro" id="IPR001412">
    <property type="entry name" value="aa-tRNA-synth_I_CS"/>
</dbReference>
<organism evidence="14 15">
    <name type="scientific">Candidatus Woykebacteria bacterium RBG_13_40_7b</name>
    <dbReference type="NCBI Taxonomy" id="1802594"/>
    <lineage>
        <taxon>Bacteria</taxon>
        <taxon>Candidatus Woykeibacteriota</taxon>
    </lineage>
</organism>
<dbReference type="Gene3D" id="3.40.50.620">
    <property type="entry name" value="HUPs"/>
    <property type="match status" value="3"/>
</dbReference>
<dbReference type="GO" id="GO:0006438">
    <property type="term" value="P:valyl-tRNA aminoacylation"/>
    <property type="evidence" value="ECO:0007669"/>
    <property type="project" value="UniProtKB-UniRule"/>
</dbReference>
<feature type="domain" description="Aminoacyl-tRNA synthetase class Ia" evidence="12">
    <location>
        <begin position="556"/>
        <end position="588"/>
    </location>
</feature>
<keyword evidence="6 11" id="KW-0067">ATP-binding</keyword>
<dbReference type="EC" id="6.1.1.9" evidence="11"/>
<protein>
    <recommendedName>
        <fullName evidence="11">Valine--tRNA ligase</fullName>
        <ecNumber evidence="11">6.1.1.9</ecNumber>
    </recommendedName>
    <alternativeName>
        <fullName evidence="11">Valyl-tRNA synthetase</fullName>
        <shortName evidence="11">ValRS</shortName>
    </alternativeName>
</protein>
<dbReference type="SUPFAM" id="SSF50677">
    <property type="entry name" value="ValRS/IleRS/LeuRS editing domain"/>
    <property type="match status" value="1"/>
</dbReference>
<accession>A0A1G1WBE8</accession>
<dbReference type="InterPro" id="IPR002300">
    <property type="entry name" value="aa-tRNA-synth_Ia"/>
</dbReference>
<dbReference type="NCBIfam" id="TIGR00422">
    <property type="entry name" value="valS"/>
    <property type="match status" value="1"/>
</dbReference>
<dbReference type="InterPro" id="IPR014729">
    <property type="entry name" value="Rossmann-like_a/b/a_fold"/>
</dbReference>
<dbReference type="GO" id="GO:0005524">
    <property type="term" value="F:ATP binding"/>
    <property type="evidence" value="ECO:0007669"/>
    <property type="project" value="UniProtKB-UniRule"/>
</dbReference>
<evidence type="ECO:0000256" key="10">
    <source>
        <dbReference type="ARBA" id="ARBA00047552"/>
    </source>
</evidence>
<dbReference type="PANTHER" id="PTHR11946">
    <property type="entry name" value="VALYL-TRNA SYNTHETASES"/>
    <property type="match status" value="1"/>
</dbReference>
<feature type="short sequence motif" description="'HIGH' region" evidence="11">
    <location>
        <begin position="42"/>
        <end position="52"/>
    </location>
</feature>
<evidence type="ECO:0000256" key="1">
    <source>
        <dbReference type="ARBA" id="ARBA00004496"/>
    </source>
</evidence>
<dbReference type="InterPro" id="IPR009080">
    <property type="entry name" value="tRNAsynth_Ia_anticodon-bd"/>
</dbReference>
<dbReference type="SUPFAM" id="SSF47323">
    <property type="entry name" value="Anticodon-binding domain of a subclass of class I aminoacyl-tRNA synthetases"/>
    <property type="match status" value="1"/>
</dbReference>
<dbReference type="EMBL" id="MHCQ01000004">
    <property type="protein sequence ID" value="OGY25009.1"/>
    <property type="molecule type" value="Genomic_DNA"/>
</dbReference>
<evidence type="ECO:0000256" key="7">
    <source>
        <dbReference type="ARBA" id="ARBA00022917"/>
    </source>
</evidence>
<evidence type="ECO:0000313" key="14">
    <source>
        <dbReference type="EMBL" id="OGY25009.1"/>
    </source>
</evidence>
<dbReference type="GO" id="GO:0002161">
    <property type="term" value="F:aminoacyl-tRNA deacylase activity"/>
    <property type="evidence" value="ECO:0007669"/>
    <property type="project" value="InterPro"/>
</dbReference>
<evidence type="ECO:0000256" key="9">
    <source>
        <dbReference type="ARBA" id="ARBA00023146"/>
    </source>
</evidence>
<evidence type="ECO:0000256" key="3">
    <source>
        <dbReference type="ARBA" id="ARBA00022490"/>
    </source>
</evidence>
<comment type="domain">
    <text evidence="11">ValRS has two distinct active sites: one for aminoacylation and one for editing. The misactivated threonine is translocated from the active site to the editing site.</text>
</comment>
<keyword evidence="7 11" id="KW-0648">Protein biosynthesis</keyword>
<evidence type="ECO:0000256" key="11">
    <source>
        <dbReference type="HAMAP-Rule" id="MF_02004"/>
    </source>
</evidence>
<dbReference type="GO" id="GO:0004832">
    <property type="term" value="F:valine-tRNA ligase activity"/>
    <property type="evidence" value="ECO:0007669"/>
    <property type="project" value="UniProtKB-UniRule"/>
</dbReference>
<evidence type="ECO:0000256" key="8">
    <source>
        <dbReference type="ARBA" id="ARBA00023054"/>
    </source>
</evidence>
<dbReference type="HAMAP" id="MF_02004">
    <property type="entry name" value="Val_tRNA_synth_type1"/>
    <property type="match status" value="1"/>
</dbReference>
<comment type="subcellular location">
    <subcellularLocation>
        <location evidence="1 11">Cytoplasm</location>
    </subcellularLocation>
</comment>
<keyword evidence="9 11" id="KW-0030">Aminoacyl-tRNA synthetase</keyword>
<keyword evidence="5 11" id="KW-0547">Nucleotide-binding</keyword>
<dbReference type="PANTHER" id="PTHR11946:SF93">
    <property type="entry name" value="VALINE--TRNA LIGASE, CHLOROPLASTIC_MITOCHONDRIAL 2"/>
    <property type="match status" value="1"/>
</dbReference>
<dbReference type="InterPro" id="IPR002303">
    <property type="entry name" value="Valyl-tRNA_ligase"/>
</dbReference>
<dbReference type="InterPro" id="IPR009008">
    <property type="entry name" value="Val/Leu/Ile-tRNA-synth_edit"/>
</dbReference>
<comment type="catalytic activity">
    <reaction evidence="10 11">
        <text>tRNA(Val) + L-valine + ATP = L-valyl-tRNA(Val) + AMP + diphosphate</text>
        <dbReference type="Rhea" id="RHEA:10704"/>
        <dbReference type="Rhea" id="RHEA-COMP:9672"/>
        <dbReference type="Rhea" id="RHEA-COMP:9708"/>
        <dbReference type="ChEBI" id="CHEBI:30616"/>
        <dbReference type="ChEBI" id="CHEBI:33019"/>
        <dbReference type="ChEBI" id="CHEBI:57762"/>
        <dbReference type="ChEBI" id="CHEBI:78442"/>
        <dbReference type="ChEBI" id="CHEBI:78537"/>
        <dbReference type="ChEBI" id="CHEBI:456215"/>
        <dbReference type="EC" id="6.1.1.9"/>
    </reaction>
</comment>
<keyword evidence="8 11" id="KW-0175">Coiled coil</keyword>
<proteinExistence type="inferred from homology"/>
<dbReference type="Proteomes" id="UP000177103">
    <property type="component" value="Unassembled WGS sequence"/>
</dbReference>
<dbReference type="InterPro" id="IPR013155">
    <property type="entry name" value="M/V/L/I-tRNA-synth_anticd-bd"/>
</dbReference>
<dbReference type="Pfam" id="PF00133">
    <property type="entry name" value="tRNA-synt_1"/>
    <property type="match status" value="3"/>
</dbReference>
<keyword evidence="4 11" id="KW-0436">Ligase</keyword>
<evidence type="ECO:0000313" key="15">
    <source>
        <dbReference type="Proteomes" id="UP000177103"/>
    </source>
</evidence>
<evidence type="ECO:0000256" key="6">
    <source>
        <dbReference type="ARBA" id="ARBA00022840"/>
    </source>
</evidence>
<evidence type="ECO:0000256" key="2">
    <source>
        <dbReference type="ARBA" id="ARBA00011245"/>
    </source>
</evidence>
<dbReference type="Gene3D" id="1.10.730.10">
    <property type="entry name" value="Isoleucyl-tRNA Synthetase, Domain 1"/>
    <property type="match status" value="1"/>
</dbReference>
<feature type="binding site" evidence="11">
    <location>
        <position position="669"/>
    </location>
    <ligand>
        <name>ATP</name>
        <dbReference type="ChEBI" id="CHEBI:30616"/>
    </ligand>
</feature>
<comment type="domain">
    <text evidence="11">The C-terminal coiled-coil domain is crucial for aminoacylation activity.</text>
</comment>
<gene>
    <name evidence="11" type="primary">valS</name>
    <name evidence="14" type="ORF">A2Y57_02445</name>
</gene>
<dbReference type="FunFam" id="1.10.730.10:FF:000002">
    <property type="entry name" value="Leucine--tRNA ligase"/>
    <property type="match status" value="1"/>
</dbReference>
<evidence type="ECO:0000256" key="5">
    <source>
        <dbReference type="ARBA" id="ARBA00022741"/>
    </source>
</evidence>
<dbReference type="Pfam" id="PF08264">
    <property type="entry name" value="Anticodon_1"/>
    <property type="match status" value="1"/>
</dbReference>
<feature type="domain" description="Aminoacyl-tRNA synthetase class Ia" evidence="12">
    <location>
        <begin position="606"/>
        <end position="705"/>
    </location>
</feature>
<feature type="domain" description="Methionyl/Valyl/Leucyl/Isoleucyl-tRNA synthetase anticodon-binding" evidence="13">
    <location>
        <begin position="748"/>
        <end position="846"/>
    </location>
</feature>
<dbReference type="FunFam" id="3.40.50.620:FF:000032">
    <property type="entry name" value="Valine--tRNA ligase"/>
    <property type="match status" value="1"/>
</dbReference>
<dbReference type="GO" id="GO:0005829">
    <property type="term" value="C:cytosol"/>
    <property type="evidence" value="ECO:0007669"/>
    <property type="project" value="TreeGrafter"/>
</dbReference>
<evidence type="ECO:0000256" key="4">
    <source>
        <dbReference type="ARBA" id="ARBA00022598"/>
    </source>
</evidence>
<comment type="similarity">
    <text evidence="11">Belongs to the class-I aminoacyl-tRNA synthetase family. ValS type 1 subfamily.</text>
</comment>